<feature type="region of interest" description="Disordered" evidence="1">
    <location>
        <begin position="34"/>
        <end position="53"/>
    </location>
</feature>
<evidence type="ECO:0000313" key="2">
    <source>
        <dbReference type="EMBL" id="GGJ13881.1"/>
    </source>
</evidence>
<name>A0A917KI73_9BACL</name>
<evidence type="ECO:0000313" key="3">
    <source>
        <dbReference type="Proteomes" id="UP000637695"/>
    </source>
</evidence>
<dbReference type="Proteomes" id="UP000637695">
    <property type="component" value="Unassembled WGS sequence"/>
</dbReference>
<dbReference type="AlphaFoldDB" id="A0A917KI73"/>
<reference evidence="2" key="1">
    <citation type="journal article" date="2014" name="Int. J. Syst. Evol. Microbiol.">
        <title>Complete genome sequence of Corynebacterium casei LMG S-19264T (=DSM 44701T), isolated from a smear-ripened cheese.</title>
        <authorList>
            <consortium name="US DOE Joint Genome Institute (JGI-PGF)"/>
            <person name="Walter F."/>
            <person name="Albersmeier A."/>
            <person name="Kalinowski J."/>
            <person name="Ruckert C."/>
        </authorList>
    </citation>
    <scope>NUCLEOTIDE SEQUENCE</scope>
    <source>
        <strain evidence="2">JCM 18487</strain>
    </source>
</reference>
<keyword evidence="3" id="KW-1185">Reference proteome</keyword>
<gene>
    <name evidence="2" type="ORF">GCM10010885_24060</name>
</gene>
<evidence type="ECO:0000256" key="1">
    <source>
        <dbReference type="SAM" id="MobiDB-lite"/>
    </source>
</evidence>
<protein>
    <submittedName>
        <fullName evidence="2">Uncharacterized protein</fullName>
    </submittedName>
</protein>
<dbReference type="EMBL" id="BMOY01000061">
    <property type="protein sequence ID" value="GGJ13881.1"/>
    <property type="molecule type" value="Genomic_DNA"/>
</dbReference>
<organism evidence="2 3">
    <name type="scientific">Alicyclobacillus cellulosilyticus</name>
    <dbReference type="NCBI Taxonomy" id="1003997"/>
    <lineage>
        <taxon>Bacteria</taxon>
        <taxon>Bacillati</taxon>
        <taxon>Bacillota</taxon>
        <taxon>Bacilli</taxon>
        <taxon>Bacillales</taxon>
        <taxon>Alicyclobacillaceae</taxon>
        <taxon>Alicyclobacillus</taxon>
    </lineage>
</organism>
<proteinExistence type="predicted"/>
<comment type="caution">
    <text evidence="2">The sequence shown here is derived from an EMBL/GenBank/DDBJ whole genome shotgun (WGS) entry which is preliminary data.</text>
</comment>
<accession>A0A917KI73</accession>
<sequence length="110" mass="11651">MTVQASITTPLVTRPQYMRWMPKYPRKNHSTYAKATDRCMPSPPGRRAAAGLSVRAPPHSISAPSYGGTACLYEAAAPPRGGIASSARHAARGLRRAARGLRRAAAAPAV</sequence>
<reference evidence="2" key="2">
    <citation type="submission" date="2020-09" db="EMBL/GenBank/DDBJ databases">
        <authorList>
            <person name="Sun Q."/>
            <person name="Ohkuma M."/>
        </authorList>
    </citation>
    <scope>NUCLEOTIDE SEQUENCE</scope>
    <source>
        <strain evidence="2">JCM 18487</strain>
    </source>
</reference>